<comment type="similarity">
    <text evidence="2 8">Belongs to the protease inhibitor I16 (SSI) family.</text>
</comment>
<dbReference type="InterPro" id="IPR036819">
    <property type="entry name" value="Subtilisin_inhibitor-like_sf"/>
</dbReference>
<keyword evidence="5 8" id="KW-0646">Protease inhibitor</keyword>
<evidence type="ECO:0000256" key="3">
    <source>
        <dbReference type="ARBA" id="ARBA00011738"/>
    </source>
</evidence>
<comment type="caution">
    <text evidence="11">The sequence shown here is derived from an EMBL/GenBank/DDBJ whole genome shotgun (WGS) entry which is preliminary data.</text>
</comment>
<feature type="domain" description="Subtilisin inhibitor" evidence="10">
    <location>
        <begin position="41"/>
        <end position="124"/>
    </location>
</feature>
<comment type="subcellular location">
    <subcellularLocation>
        <location evidence="1">Secreted</location>
    </subcellularLocation>
</comment>
<evidence type="ECO:0000256" key="2">
    <source>
        <dbReference type="ARBA" id="ARBA00010472"/>
    </source>
</evidence>
<feature type="signal peptide" evidence="9">
    <location>
        <begin position="1"/>
        <end position="31"/>
    </location>
</feature>
<evidence type="ECO:0000313" key="12">
    <source>
        <dbReference type="Proteomes" id="UP001241926"/>
    </source>
</evidence>
<name>A0ABT7JAF2_9ACTN</name>
<sequence length="155" mass="16078">MTHSTTVRAGRAGALLASAALLTLATAPVRAAEPADLPGNWLRLSLTTGDSASSDTRGTLLMCDPPQGHRHAAEACGQLASVKGDIAAMRPLNAVCPMIYAPVTARATGQWDGRAVSYEHTFANTCQLQATTGSVFALDSDQLDETDETLPGLAD</sequence>
<dbReference type="Gene3D" id="3.30.350.10">
    <property type="entry name" value="Subtilisin inhibitor-like"/>
    <property type="match status" value="1"/>
</dbReference>
<evidence type="ECO:0000313" key="11">
    <source>
        <dbReference type="EMBL" id="MDL2081858.1"/>
    </source>
</evidence>
<dbReference type="InterPro" id="IPR023549">
    <property type="entry name" value="Subtilisin_inhibitor"/>
</dbReference>
<proteinExistence type="inferred from homology"/>
<keyword evidence="6 8" id="KW-0722">Serine protease inhibitor</keyword>
<accession>A0ABT7JAF2</accession>
<dbReference type="RefSeq" id="WP_093720577.1">
    <property type="nucleotide sequence ID" value="NZ_JASJUS010000059.1"/>
</dbReference>
<evidence type="ECO:0000256" key="9">
    <source>
        <dbReference type="SAM" id="SignalP"/>
    </source>
</evidence>
<gene>
    <name evidence="11" type="ORF">QNN03_36075</name>
</gene>
<keyword evidence="12" id="KW-1185">Reference proteome</keyword>
<evidence type="ECO:0000256" key="1">
    <source>
        <dbReference type="ARBA" id="ARBA00004613"/>
    </source>
</evidence>
<dbReference type="SUPFAM" id="SSF55399">
    <property type="entry name" value="Subtilisin inhibitor"/>
    <property type="match status" value="1"/>
</dbReference>
<dbReference type="PRINTS" id="PR00294">
    <property type="entry name" value="SSBTLNINHBTR"/>
</dbReference>
<evidence type="ECO:0000256" key="8">
    <source>
        <dbReference type="RuleBase" id="RU003471"/>
    </source>
</evidence>
<comment type="subunit">
    <text evidence="3">Homodimer.</text>
</comment>
<evidence type="ECO:0000256" key="4">
    <source>
        <dbReference type="ARBA" id="ARBA00022525"/>
    </source>
</evidence>
<dbReference type="Pfam" id="PF00720">
    <property type="entry name" value="SSI"/>
    <property type="match status" value="1"/>
</dbReference>
<evidence type="ECO:0000256" key="5">
    <source>
        <dbReference type="ARBA" id="ARBA00022690"/>
    </source>
</evidence>
<dbReference type="InterPro" id="IPR000691">
    <property type="entry name" value="Prot_inh_I16_SSI"/>
</dbReference>
<organism evidence="11 12">
    <name type="scientific">Streptomyces fuscus</name>
    <dbReference type="NCBI Taxonomy" id="3048495"/>
    <lineage>
        <taxon>Bacteria</taxon>
        <taxon>Bacillati</taxon>
        <taxon>Actinomycetota</taxon>
        <taxon>Actinomycetes</taxon>
        <taxon>Kitasatosporales</taxon>
        <taxon>Streptomycetaceae</taxon>
        <taxon>Streptomyces</taxon>
    </lineage>
</organism>
<keyword evidence="9" id="KW-0732">Signal</keyword>
<evidence type="ECO:0000256" key="6">
    <source>
        <dbReference type="ARBA" id="ARBA00022900"/>
    </source>
</evidence>
<dbReference type="EMBL" id="JASJUS010000059">
    <property type="protein sequence ID" value="MDL2081858.1"/>
    <property type="molecule type" value="Genomic_DNA"/>
</dbReference>
<feature type="chain" id="PRO_5047138300" evidence="9">
    <location>
        <begin position="32"/>
        <end position="155"/>
    </location>
</feature>
<protein>
    <submittedName>
        <fullName evidence="11">SSI family serine proteinase inhibitor</fullName>
    </submittedName>
</protein>
<keyword evidence="4" id="KW-0964">Secreted</keyword>
<dbReference type="Proteomes" id="UP001241926">
    <property type="component" value="Unassembled WGS sequence"/>
</dbReference>
<keyword evidence="7" id="KW-1015">Disulfide bond</keyword>
<evidence type="ECO:0000259" key="10">
    <source>
        <dbReference type="Pfam" id="PF00720"/>
    </source>
</evidence>
<evidence type="ECO:0000256" key="7">
    <source>
        <dbReference type="ARBA" id="ARBA00023157"/>
    </source>
</evidence>
<reference evidence="11 12" key="1">
    <citation type="submission" date="2023-05" db="EMBL/GenBank/DDBJ databases">
        <title>Streptomyces fuscus sp. nov., a brown-black pigment producing actinomyces isolated from dry sand of Sea duck farm.</title>
        <authorList>
            <person name="Xie J."/>
            <person name="Shen N."/>
        </authorList>
    </citation>
    <scope>NUCLEOTIDE SEQUENCE [LARGE SCALE GENOMIC DNA]</scope>
    <source>
        <strain evidence="11 12">GXMU-J15</strain>
    </source>
</reference>